<dbReference type="InterPro" id="IPR004167">
    <property type="entry name" value="PSBD"/>
</dbReference>
<dbReference type="FunFam" id="3.30.559.10:FF:000004">
    <property type="entry name" value="Acetyltransferase component of pyruvate dehydrogenase complex"/>
    <property type="match status" value="1"/>
</dbReference>
<evidence type="ECO:0000313" key="9">
    <source>
        <dbReference type="EMBL" id="SUZ98187.1"/>
    </source>
</evidence>
<dbReference type="Gene3D" id="2.40.50.100">
    <property type="match status" value="1"/>
</dbReference>
<protein>
    <recommendedName>
        <fullName evidence="3">dihydrolipoyllysine-residue acetyltransferase</fullName>
        <ecNumber evidence="3">2.3.1.12</ecNumber>
    </recommendedName>
</protein>
<dbReference type="GO" id="GO:0005737">
    <property type="term" value="C:cytoplasm"/>
    <property type="evidence" value="ECO:0007669"/>
    <property type="project" value="TreeGrafter"/>
</dbReference>
<evidence type="ECO:0000256" key="1">
    <source>
        <dbReference type="ARBA" id="ARBA00001938"/>
    </source>
</evidence>
<dbReference type="Gene3D" id="3.30.559.10">
    <property type="entry name" value="Chloramphenicol acetyltransferase-like domain"/>
    <property type="match status" value="1"/>
</dbReference>
<dbReference type="PROSITE" id="PS50968">
    <property type="entry name" value="BIOTINYL_LIPOYL"/>
    <property type="match status" value="1"/>
</dbReference>
<feature type="domain" description="Peripheral subunit-binding (PSBD)" evidence="8">
    <location>
        <begin position="100"/>
        <end position="137"/>
    </location>
</feature>
<dbReference type="SUPFAM" id="SSF51230">
    <property type="entry name" value="Single hybrid motif"/>
    <property type="match status" value="1"/>
</dbReference>
<dbReference type="SUPFAM" id="SSF47005">
    <property type="entry name" value="Peripheral subunit-binding domain of 2-oxo acid dehydrogenase complex"/>
    <property type="match status" value="1"/>
</dbReference>
<dbReference type="InterPro" id="IPR011053">
    <property type="entry name" value="Single_hybrid_motif"/>
</dbReference>
<comment type="similarity">
    <text evidence="2">Belongs to the 2-oxoacid dehydrogenase family.</text>
</comment>
<dbReference type="InterPro" id="IPR036625">
    <property type="entry name" value="E3-bd_dom_sf"/>
</dbReference>
<evidence type="ECO:0000259" key="7">
    <source>
        <dbReference type="PROSITE" id="PS50968"/>
    </source>
</evidence>
<dbReference type="PROSITE" id="PS51826">
    <property type="entry name" value="PSBD"/>
    <property type="match status" value="1"/>
</dbReference>
<evidence type="ECO:0000256" key="4">
    <source>
        <dbReference type="ARBA" id="ARBA00022679"/>
    </source>
</evidence>
<name>A0A381S7I6_9ZZZZ</name>
<dbReference type="GO" id="GO:0004742">
    <property type="term" value="F:dihydrolipoyllysine-residue acetyltransferase activity"/>
    <property type="evidence" value="ECO:0007669"/>
    <property type="project" value="UniProtKB-EC"/>
</dbReference>
<evidence type="ECO:0000256" key="3">
    <source>
        <dbReference type="ARBA" id="ARBA00013114"/>
    </source>
</evidence>
<reference evidence="9" key="1">
    <citation type="submission" date="2018-05" db="EMBL/GenBank/DDBJ databases">
        <authorList>
            <person name="Lanie J.A."/>
            <person name="Ng W.-L."/>
            <person name="Kazmierczak K.M."/>
            <person name="Andrzejewski T.M."/>
            <person name="Davidsen T.M."/>
            <person name="Wayne K.J."/>
            <person name="Tettelin H."/>
            <person name="Glass J.I."/>
            <person name="Rusch D."/>
            <person name="Podicherti R."/>
            <person name="Tsui H.-C.T."/>
            <person name="Winkler M.E."/>
        </authorList>
    </citation>
    <scope>NUCLEOTIDE SEQUENCE</scope>
</reference>
<accession>A0A381S7I6</accession>
<dbReference type="Pfam" id="PF00198">
    <property type="entry name" value="2-oxoacid_dh"/>
    <property type="match status" value="1"/>
</dbReference>
<gene>
    <name evidence="9" type="ORF">METZ01_LOCUS51041</name>
</gene>
<organism evidence="9">
    <name type="scientific">marine metagenome</name>
    <dbReference type="NCBI Taxonomy" id="408172"/>
    <lineage>
        <taxon>unclassified sequences</taxon>
        <taxon>metagenomes</taxon>
        <taxon>ecological metagenomes</taxon>
    </lineage>
</organism>
<evidence type="ECO:0000256" key="6">
    <source>
        <dbReference type="ARBA" id="ARBA00023315"/>
    </source>
</evidence>
<dbReference type="EC" id="2.3.1.12" evidence="3"/>
<dbReference type="EMBL" id="UINC01002580">
    <property type="protein sequence ID" value="SUZ98187.1"/>
    <property type="molecule type" value="Genomic_DNA"/>
</dbReference>
<dbReference type="PANTHER" id="PTHR43178:SF2">
    <property type="entry name" value="DIHYDROLIPOYLLYSINE-RESIDUE ACETYLTRANSFERASE COMPONENT OF PYRUVATE DEHYDROGENASE COMPLEX"/>
    <property type="match status" value="1"/>
</dbReference>
<keyword evidence="5" id="KW-0450">Lipoyl</keyword>
<sequence length="401" mass="43709">VDDPILTLETDKAAMDVPSPYPGKVISIYANKGDKINQGDDLCLIDVDTSLVDDHDGEPEAVMTEVSDEITKTETTLPTETISKEHETSNFISKSFSGLHASPSVRKLARELGVDLTEIKGTGLKDRIQPEDLKSYVKGIITGKKTDGIMGLPELPIIDYANFGPIETVQLSRIKKISGPRLQASWINIPHVTQHDEVDINELEQIRIDLKDEAKAQGFSLTILAFIIKGVCKVLLDFPDFNSSLDAEGENLIHKKYINIGFAANTDKGLMVPVIKKAEQKDLLTIAKELSELSKLARDGKIQLSDLQGGTFTVSSLGGFGGTGFTPIINAPEVAILGVARSQIKPVFIKGQFLPRLILPISLSYDHRVIDGVGGIQFTTQLKNTLEDPSSFLDISSDEND</sequence>
<dbReference type="InterPro" id="IPR000089">
    <property type="entry name" value="Biotin_lipoyl"/>
</dbReference>
<keyword evidence="4" id="KW-0808">Transferase</keyword>
<dbReference type="Pfam" id="PF02817">
    <property type="entry name" value="E3_binding"/>
    <property type="match status" value="1"/>
</dbReference>
<comment type="cofactor">
    <cofactor evidence="1">
        <name>(R)-lipoate</name>
        <dbReference type="ChEBI" id="CHEBI:83088"/>
    </cofactor>
</comment>
<dbReference type="InterPro" id="IPR001078">
    <property type="entry name" value="2-oxoacid_DH_actylTfrase"/>
</dbReference>
<dbReference type="InterPro" id="IPR050743">
    <property type="entry name" value="2-oxoacid_DH_E2_comp"/>
</dbReference>
<dbReference type="InterPro" id="IPR023213">
    <property type="entry name" value="CAT-like_dom_sf"/>
</dbReference>
<proteinExistence type="inferred from homology"/>
<dbReference type="CDD" id="cd06849">
    <property type="entry name" value="lipoyl_domain"/>
    <property type="match status" value="1"/>
</dbReference>
<evidence type="ECO:0000256" key="2">
    <source>
        <dbReference type="ARBA" id="ARBA00007317"/>
    </source>
</evidence>
<dbReference type="SUPFAM" id="SSF52777">
    <property type="entry name" value="CoA-dependent acyltransferases"/>
    <property type="match status" value="1"/>
</dbReference>
<evidence type="ECO:0000259" key="8">
    <source>
        <dbReference type="PROSITE" id="PS51826"/>
    </source>
</evidence>
<dbReference type="AlphaFoldDB" id="A0A381S7I6"/>
<evidence type="ECO:0000256" key="5">
    <source>
        <dbReference type="ARBA" id="ARBA00022823"/>
    </source>
</evidence>
<dbReference type="GO" id="GO:0031405">
    <property type="term" value="F:lipoic acid binding"/>
    <property type="evidence" value="ECO:0007669"/>
    <property type="project" value="TreeGrafter"/>
</dbReference>
<dbReference type="GO" id="GO:0006086">
    <property type="term" value="P:pyruvate decarboxylation to acetyl-CoA"/>
    <property type="evidence" value="ECO:0007669"/>
    <property type="project" value="TreeGrafter"/>
</dbReference>
<feature type="domain" description="Lipoyl-binding" evidence="7">
    <location>
        <begin position="1"/>
        <end position="46"/>
    </location>
</feature>
<keyword evidence="6" id="KW-0012">Acyltransferase</keyword>
<dbReference type="Pfam" id="PF00364">
    <property type="entry name" value="Biotin_lipoyl"/>
    <property type="match status" value="1"/>
</dbReference>
<dbReference type="PANTHER" id="PTHR43178">
    <property type="entry name" value="DIHYDROLIPOAMIDE ACETYLTRANSFERASE COMPONENT OF PYRUVATE DEHYDROGENASE COMPLEX"/>
    <property type="match status" value="1"/>
</dbReference>
<dbReference type="Gene3D" id="4.10.320.10">
    <property type="entry name" value="E3-binding domain"/>
    <property type="match status" value="1"/>
</dbReference>
<feature type="non-terminal residue" evidence="9">
    <location>
        <position position="1"/>
    </location>
</feature>